<accession>A0A8H7UQP7</accession>
<evidence type="ECO:0000256" key="1">
    <source>
        <dbReference type="SAM" id="Coils"/>
    </source>
</evidence>
<sequence length="444" mass="50659">MEEFLIWSKNQSIISNAAVEKTPYAGYGLFASEDSCSNPVHIPSKVLLSAQKTIQIDAFAKTLKILYDSENLEEISHEHEKQVLCLFLIYCQFFDTTTQWKPYVDILPNTEFFKQNHPLFNLHYLQGTSLANSIRAKLNKLRQELELINQASNDWLSNIDIDMYIWADCVFWSRVVGAVAAANDDTTTTETSEMVMIPYFDFANHSVDAPNMRWQPTSDGGIDLLTYPDMVKKGDELFLSYGSKPNQELLFLHGFCAENNPNPSCFTLPVSPFLNPNADPLNMPKIHWLKQSGVKPTLTLSKSNNNTDLTDIGWSHESIIVMYLVVMDEDDGIQFSLDEKEDVELHVQDKKITTLKALDQIVNEMQLLPVIKLRVIMLLIDALQYQYSLNTEHAMIDDTPIGKHAFIYRNEEKALLESALQTLTKLSEELMKNDIVIKYLENAQ</sequence>
<dbReference type="PANTHER" id="PTHR13271:SF76">
    <property type="entry name" value="SET DOMAIN-CONTAINING PROTEIN 8"/>
    <property type="match status" value="1"/>
</dbReference>
<evidence type="ECO:0000313" key="4">
    <source>
        <dbReference type="Proteomes" id="UP000650833"/>
    </source>
</evidence>
<feature type="domain" description="SET" evidence="2">
    <location>
        <begin position="108"/>
        <end position="242"/>
    </location>
</feature>
<dbReference type="OrthoDB" id="441812at2759"/>
<evidence type="ECO:0000259" key="2">
    <source>
        <dbReference type="PROSITE" id="PS50280"/>
    </source>
</evidence>
<dbReference type="AlphaFoldDB" id="A0A8H7UQP7"/>
<dbReference type="Proteomes" id="UP000650833">
    <property type="component" value="Unassembled WGS sequence"/>
</dbReference>
<dbReference type="PROSITE" id="PS50280">
    <property type="entry name" value="SET"/>
    <property type="match status" value="1"/>
</dbReference>
<dbReference type="InterPro" id="IPR050600">
    <property type="entry name" value="SETD3_SETD6_MTase"/>
</dbReference>
<reference evidence="3" key="1">
    <citation type="submission" date="2020-12" db="EMBL/GenBank/DDBJ databases">
        <title>Metabolic potential, ecology and presence of endohyphal bacteria is reflected in genomic diversity of Mucoromycotina.</title>
        <authorList>
            <person name="Muszewska A."/>
            <person name="Okrasinska A."/>
            <person name="Steczkiewicz K."/>
            <person name="Drgas O."/>
            <person name="Orlowska M."/>
            <person name="Perlinska-Lenart U."/>
            <person name="Aleksandrzak-Piekarczyk T."/>
            <person name="Szatraj K."/>
            <person name="Zielenkiewicz U."/>
            <person name="Pilsyk S."/>
            <person name="Malc E."/>
            <person name="Mieczkowski P."/>
            <person name="Kruszewska J.S."/>
            <person name="Biernat P."/>
            <person name="Pawlowska J."/>
        </authorList>
    </citation>
    <scope>NUCLEOTIDE SEQUENCE</scope>
    <source>
        <strain evidence="3">CBS 226.32</strain>
    </source>
</reference>
<dbReference type="EMBL" id="JAEPRC010000937">
    <property type="protein sequence ID" value="KAG2190582.1"/>
    <property type="molecule type" value="Genomic_DNA"/>
</dbReference>
<protein>
    <recommendedName>
        <fullName evidence="2">SET domain-containing protein</fullName>
    </recommendedName>
</protein>
<proteinExistence type="predicted"/>
<dbReference type="Gene3D" id="3.90.1410.10">
    <property type="entry name" value="set domain protein methyltransferase, domain 1"/>
    <property type="match status" value="1"/>
</dbReference>
<name>A0A8H7UQP7_9FUNG</name>
<dbReference type="InterPro" id="IPR001214">
    <property type="entry name" value="SET_dom"/>
</dbReference>
<dbReference type="GO" id="GO:0005634">
    <property type="term" value="C:nucleus"/>
    <property type="evidence" value="ECO:0007669"/>
    <property type="project" value="TreeGrafter"/>
</dbReference>
<keyword evidence="1" id="KW-0175">Coiled coil</keyword>
<organism evidence="3 4">
    <name type="scientific">Mucor plumbeus</name>
    <dbReference type="NCBI Taxonomy" id="97098"/>
    <lineage>
        <taxon>Eukaryota</taxon>
        <taxon>Fungi</taxon>
        <taxon>Fungi incertae sedis</taxon>
        <taxon>Mucoromycota</taxon>
        <taxon>Mucoromycotina</taxon>
        <taxon>Mucoromycetes</taxon>
        <taxon>Mucorales</taxon>
        <taxon>Mucorineae</taxon>
        <taxon>Mucoraceae</taxon>
        <taxon>Mucor</taxon>
    </lineage>
</organism>
<dbReference type="SUPFAM" id="SSF82199">
    <property type="entry name" value="SET domain"/>
    <property type="match status" value="1"/>
</dbReference>
<evidence type="ECO:0000313" key="3">
    <source>
        <dbReference type="EMBL" id="KAG2190582.1"/>
    </source>
</evidence>
<feature type="coiled-coil region" evidence="1">
    <location>
        <begin position="131"/>
        <end position="158"/>
    </location>
</feature>
<dbReference type="InterPro" id="IPR046341">
    <property type="entry name" value="SET_dom_sf"/>
</dbReference>
<dbReference type="PANTHER" id="PTHR13271">
    <property type="entry name" value="UNCHARACTERIZED PUTATIVE METHYLTRANSFERASE"/>
    <property type="match status" value="1"/>
</dbReference>
<keyword evidence="4" id="KW-1185">Reference proteome</keyword>
<dbReference type="CDD" id="cd10527">
    <property type="entry name" value="SET_LSMT"/>
    <property type="match status" value="1"/>
</dbReference>
<gene>
    <name evidence="3" type="ORF">INT46_007156</name>
</gene>
<comment type="caution">
    <text evidence="3">The sequence shown here is derived from an EMBL/GenBank/DDBJ whole genome shotgun (WGS) entry which is preliminary data.</text>
</comment>
<dbReference type="GO" id="GO:0016279">
    <property type="term" value="F:protein-lysine N-methyltransferase activity"/>
    <property type="evidence" value="ECO:0007669"/>
    <property type="project" value="TreeGrafter"/>
</dbReference>